<keyword evidence="1 7" id="KW-0732">Signal</keyword>
<keyword evidence="2 4" id="KW-0456">Lyase</keyword>
<dbReference type="InterPro" id="IPR036680">
    <property type="entry name" value="SPOR-like_sf"/>
</dbReference>
<evidence type="ECO:0000256" key="1">
    <source>
        <dbReference type="ARBA" id="ARBA00022729"/>
    </source>
</evidence>
<dbReference type="InterPro" id="IPR012997">
    <property type="entry name" value="RplA"/>
</dbReference>
<gene>
    <name evidence="4" type="primary">rlpA</name>
    <name evidence="9" type="ORF">SAMN04488503_1183</name>
</gene>
<evidence type="ECO:0000259" key="8">
    <source>
        <dbReference type="PROSITE" id="PS51724"/>
    </source>
</evidence>
<dbReference type="GO" id="GO:0042834">
    <property type="term" value="F:peptidoglycan binding"/>
    <property type="evidence" value="ECO:0007669"/>
    <property type="project" value="InterPro"/>
</dbReference>
<evidence type="ECO:0000256" key="2">
    <source>
        <dbReference type="ARBA" id="ARBA00023239"/>
    </source>
</evidence>
<dbReference type="GO" id="GO:0000270">
    <property type="term" value="P:peptidoglycan metabolic process"/>
    <property type="evidence" value="ECO:0007669"/>
    <property type="project" value="UniProtKB-UniRule"/>
</dbReference>
<dbReference type="AlphaFoldDB" id="A0A238Z211"/>
<dbReference type="EC" id="4.2.2.-" evidence="4"/>
<comment type="function">
    <text evidence="4">Lytic transglycosylase with a strong preference for naked glycan strands that lack stem peptides.</text>
</comment>
<dbReference type="PANTHER" id="PTHR34183">
    <property type="entry name" value="ENDOLYTIC PEPTIDOGLYCAN TRANSGLYCOSYLASE RLPA"/>
    <property type="match status" value="1"/>
</dbReference>
<comment type="similarity">
    <text evidence="4 5">Belongs to the RlpA family.</text>
</comment>
<dbReference type="SUPFAM" id="SSF110997">
    <property type="entry name" value="Sporulation related repeat"/>
    <property type="match status" value="1"/>
</dbReference>
<comment type="subcellular location">
    <subcellularLocation>
        <location evidence="4">Cell membrane</location>
        <topology evidence="4">Lipid-anchor</topology>
    </subcellularLocation>
</comment>
<dbReference type="NCBIfam" id="TIGR00413">
    <property type="entry name" value="rlpA"/>
    <property type="match status" value="1"/>
</dbReference>
<dbReference type="GO" id="GO:0005886">
    <property type="term" value="C:plasma membrane"/>
    <property type="evidence" value="ECO:0007669"/>
    <property type="project" value="UniProtKB-SubCell"/>
</dbReference>
<dbReference type="HAMAP" id="MF_02071">
    <property type="entry name" value="RlpA"/>
    <property type="match status" value="1"/>
</dbReference>
<keyword evidence="3 4" id="KW-0961">Cell wall biogenesis/degradation</keyword>
<dbReference type="PROSITE" id="PS51257">
    <property type="entry name" value="PROKAR_LIPOPROTEIN"/>
    <property type="match status" value="1"/>
</dbReference>
<dbReference type="InterPro" id="IPR034718">
    <property type="entry name" value="RlpA"/>
</dbReference>
<evidence type="ECO:0000256" key="3">
    <source>
        <dbReference type="ARBA" id="ARBA00023316"/>
    </source>
</evidence>
<keyword evidence="4 9" id="KW-0449">Lipoprotein</keyword>
<dbReference type="CDD" id="cd22268">
    <property type="entry name" value="DPBB_RlpA-like"/>
    <property type="match status" value="1"/>
</dbReference>
<protein>
    <recommendedName>
        <fullName evidence="4">Probable endolytic peptidoglycan transglycosylase RlpA</fullName>
        <ecNumber evidence="4">4.2.2.-</ecNumber>
    </recommendedName>
</protein>
<dbReference type="GO" id="GO:0071555">
    <property type="term" value="P:cell wall organization"/>
    <property type="evidence" value="ECO:0007669"/>
    <property type="project" value="UniProtKB-KW"/>
</dbReference>
<accession>A0A238Z211</accession>
<dbReference type="Pfam" id="PF03330">
    <property type="entry name" value="DPBB_1"/>
    <property type="match status" value="1"/>
</dbReference>
<organism evidence="9 10">
    <name type="scientific">Humidesulfovibrio mexicanus</name>
    <dbReference type="NCBI Taxonomy" id="147047"/>
    <lineage>
        <taxon>Bacteria</taxon>
        <taxon>Pseudomonadati</taxon>
        <taxon>Thermodesulfobacteriota</taxon>
        <taxon>Desulfovibrionia</taxon>
        <taxon>Desulfovibrionales</taxon>
        <taxon>Desulfovibrionaceae</taxon>
        <taxon>Humidesulfovibrio</taxon>
    </lineage>
</organism>
<feature type="chain" id="PRO_5013407748" description="Probable endolytic peptidoglycan transglycosylase RlpA" evidence="7">
    <location>
        <begin position="23"/>
        <end position="320"/>
    </location>
</feature>
<evidence type="ECO:0000256" key="5">
    <source>
        <dbReference type="RuleBase" id="RU003495"/>
    </source>
</evidence>
<evidence type="ECO:0000256" key="4">
    <source>
        <dbReference type="HAMAP-Rule" id="MF_02071"/>
    </source>
</evidence>
<dbReference type="PROSITE" id="PS51724">
    <property type="entry name" value="SPOR"/>
    <property type="match status" value="1"/>
</dbReference>
<dbReference type="InterPro" id="IPR009009">
    <property type="entry name" value="RlpA-like_DPBB"/>
</dbReference>
<feature type="region of interest" description="Disordered" evidence="6">
    <location>
        <begin position="195"/>
        <end position="233"/>
    </location>
</feature>
<feature type="signal peptide" evidence="7">
    <location>
        <begin position="1"/>
        <end position="22"/>
    </location>
</feature>
<sequence length="320" mass="34331">MEYLRVCIVAALLLALAGCAGMPMGGAQRVYSEAPRQSVRPQQADKAAPQVAYRARAGETDPKIKPYSVMGKTYWPVQSGLGFREEGFASWYGIDFHGKKTATGEVYDMFSISAAHKTLPLGTKVRVTNLENGRELELVVNDRGPFVDGRIIDLSYASARLLGMADNGLARVRVEGVEENPVLARANGQPVALASAETAVRRKPSVVEKDLSDSPAAQQRPRRNEAPAVAAAKAQPALASADGGRYSVQVGAFSQDENARKVKDRLVQSGFRQANVVRAVRGGRELSVVQAGSFEAREQAEEVLRAVQGEFPASFISSGA</sequence>
<proteinExistence type="inferred from homology"/>
<name>A0A238Z211_9BACT</name>
<dbReference type="InterPro" id="IPR007730">
    <property type="entry name" value="SPOR-like_dom"/>
</dbReference>
<dbReference type="RefSeq" id="WP_089272693.1">
    <property type="nucleotide sequence ID" value="NZ_FZOC01000002.1"/>
</dbReference>
<dbReference type="PANTHER" id="PTHR34183:SF1">
    <property type="entry name" value="ENDOLYTIC PEPTIDOGLYCAN TRANSGLYCOSYLASE RLPA"/>
    <property type="match status" value="1"/>
</dbReference>
<keyword evidence="4" id="KW-1003">Cell membrane</keyword>
<evidence type="ECO:0000313" key="10">
    <source>
        <dbReference type="Proteomes" id="UP000198324"/>
    </source>
</evidence>
<evidence type="ECO:0000256" key="7">
    <source>
        <dbReference type="SAM" id="SignalP"/>
    </source>
</evidence>
<reference evidence="9 10" key="1">
    <citation type="submission" date="2017-06" db="EMBL/GenBank/DDBJ databases">
        <authorList>
            <person name="Kim H.J."/>
            <person name="Triplett B.A."/>
        </authorList>
    </citation>
    <scope>NUCLEOTIDE SEQUENCE [LARGE SCALE GENOMIC DNA]</scope>
    <source>
        <strain evidence="9 10">DSM 13116</strain>
    </source>
</reference>
<dbReference type="Pfam" id="PF05036">
    <property type="entry name" value="SPOR"/>
    <property type="match status" value="1"/>
</dbReference>
<keyword evidence="4" id="KW-0564">Palmitate</keyword>
<dbReference type="Gene3D" id="3.30.70.1070">
    <property type="entry name" value="Sporulation related repeat"/>
    <property type="match status" value="1"/>
</dbReference>
<dbReference type="SUPFAM" id="SSF50685">
    <property type="entry name" value="Barwin-like endoglucanases"/>
    <property type="match status" value="1"/>
</dbReference>
<dbReference type="InterPro" id="IPR036908">
    <property type="entry name" value="RlpA-like_sf"/>
</dbReference>
<dbReference type="Proteomes" id="UP000198324">
    <property type="component" value="Unassembled WGS sequence"/>
</dbReference>
<dbReference type="EMBL" id="FZOC01000002">
    <property type="protein sequence ID" value="SNR77417.1"/>
    <property type="molecule type" value="Genomic_DNA"/>
</dbReference>
<dbReference type="OrthoDB" id="9779128at2"/>
<keyword evidence="4" id="KW-0472">Membrane</keyword>
<feature type="domain" description="SPOR" evidence="8">
    <location>
        <begin position="240"/>
        <end position="320"/>
    </location>
</feature>
<keyword evidence="10" id="KW-1185">Reference proteome</keyword>
<evidence type="ECO:0000313" key="9">
    <source>
        <dbReference type="EMBL" id="SNR77417.1"/>
    </source>
</evidence>
<dbReference type="GO" id="GO:0008932">
    <property type="term" value="F:lytic endotransglycosylase activity"/>
    <property type="evidence" value="ECO:0007669"/>
    <property type="project" value="UniProtKB-UniRule"/>
</dbReference>
<dbReference type="Gene3D" id="2.40.40.10">
    <property type="entry name" value="RlpA-like domain"/>
    <property type="match status" value="1"/>
</dbReference>
<evidence type="ECO:0000256" key="6">
    <source>
        <dbReference type="SAM" id="MobiDB-lite"/>
    </source>
</evidence>